<feature type="non-terminal residue" evidence="1">
    <location>
        <position position="244"/>
    </location>
</feature>
<evidence type="ECO:0008006" key="2">
    <source>
        <dbReference type="Google" id="ProtNLM"/>
    </source>
</evidence>
<protein>
    <recommendedName>
        <fullName evidence="2">PABS domain-containing protein</fullName>
    </recommendedName>
</protein>
<sequence>QKGLTLDGDRLTGFAVWKGKSLGDYLHYLPEWGLYYEQSPPDKVLVLETLSGQQALLAKEAGTASVMVQTAHPLVAEALSEEAAFPNIRIEAVGSRTLLARTHQRFDRILVSIENSAPVGSTGMNPLNTDPLMTEEGIKALIDHLAPEGWLSLHRFLLPPPRGELRMLATVIKALQSRGWNPETRIGLFRTLSTLMLFVSEKPWSMEDRHRFQSFCNLRGYAPVFYPGMTESERNTNIRLPEPV</sequence>
<dbReference type="InterPro" id="IPR029063">
    <property type="entry name" value="SAM-dependent_MTases_sf"/>
</dbReference>
<gene>
    <name evidence="1" type="ORF">METZ01_LOCUS475727</name>
</gene>
<name>A0A383BST3_9ZZZZ</name>
<feature type="non-terminal residue" evidence="1">
    <location>
        <position position="1"/>
    </location>
</feature>
<dbReference type="EMBL" id="UINC01202869">
    <property type="protein sequence ID" value="SVE22873.1"/>
    <property type="molecule type" value="Genomic_DNA"/>
</dbReference>
<evidence type="ECO:0000313" key="1">
    <source>
        <dbReference type="EMBL" id="SVE22873.1"/>
    </source>
</evidence>
<organism evidence="1">
    <name type="scientific">marine metagenome</name>
    <dbReference type="NCBI Taxonomy" id="408172"/>
    <lineage>
        <taxon>unclassified sequences</taxon>
        <taxon>metagenomes</taxon>
        <taxon>ecological metagenomes</taxon>
    </lineage>
</organism>
<proteinExistence type="predicted"/>
<dbReference type="AlphaFoldDB" id="A0A383BST3"/>
<accession>A0A383BST3</accession>
<reference evidence="1" key="1">
    <citation type="submission" date="2018-05" db="EMBL/GenBank/DDBJ databases">
        <authorList>
            <person name="Lanie J.A."/>
            <person name="Ng W.-L."/>
            <person name="Kazmierczak K.M."/>
            <person name="Andrzejewski T.M."/>
            <person name="Davidsen T.M."/>
            <person name="Wayne K.J."/>
            <person name="Tettelin H."/>
            <person name="Glass J.I."/>
            <person name="Rusch D."/>
            <person name="Podicherti R."/>
            <person name="Tsui H.-C.T."/>
            <person name="Winkler M.E."/>
        </authorList>
    </citation>
    <scope>NUCLEOTIDE SEQUENCE</scope>
</reference>
<dbReference type="SUPFAM" id="SSF53335">
    <property type="entry name" value="S-adenosyl-L-methionine-dependent methyltransferases"/>
    <property type="match status" value="1"/>
</dbReference>